<dbReference type="Pfam" id="PF13560">
    <property type="entry name" value="HTH_31"/>
    <property type="match status" value="1"/>
</dbReference>
<protein>
    <recommendedName>
        <fullName evidence="1">HTH cro/C1-type domain-containing protein</fullName>
    </recommendedName>
</protein>
<comment type="caution">
    <text evidence="2">The sequence shown here is derived from an EMBL/GenBank/DDBJ whole genome shotgun (WGS) entry which is preliminary data.</text>
</comment>
<dbReference type="InterPro" id="IPR001387">
    <property type="entry name" value="Cro/C1-type_HTH"/>
</dbReference>
<dbReference type="InterPro" id="IPR010982">
    <property type="entry name" value="Lambda_DNA-bd_dom_sf"/>
</dbReference>
<gene>
    <name evidence="2" type="ORF">H114_03511</name>
</gene>
<dbReference type="SMART" id="SM00530">
    <property type="entry name" value="HTH_XRE"/>
    <property type="match status" value="1"/>
</dbReference>
<dbReference type="RefSeq" id="WP_006130260.1">
    <property type="nucleotide sequence ID" value="NZ_AOHP01000022.1"/>
</dbReference>
<accession>M3C2H3</accession>
<dbReference type="Gene3D" id="1.10.260.40">
    <property type="entry name" value="lambda repressor-like DNA-binding domains"/>
    <property type="match status" value="1"/>
</dbReference>
<dbReference type="PATRIC" id="fig|1284664.3.peg.703"/>
<organism evidence="2 3">
    <name type="scientific">Streptomyces gancidicus BKS 13-15</name>
    <dbReference type="NCBI Taxonomy" id="1284664"/>
    <lineage>
        <taxon>Bacteria</taxon>
        <taxon>Bacillati</taxon>
        <taxon>Actinomycetota</taxon>
        <taxon>Actinomycetes</taxon>
        <taxon>Kitasatosporales</taxon>
        <taxon>Streptomycetaceae</taxon>
        <taxon>Streptomyces</taxon>
        <taxon>Streptomyces pseudogriseolus group</taxon>
    </lineage>
</organism>
<dbReference type="AlphaFoldDB" id="M3C2H3"/>
<dbReference type="GO" id="GO:0003677">
    <property type="term" value="F:DNA binding"/>
    <property type="evidence" value="ECO:0007669"/>
    <property type="project" value="InterPro"/>
</dbReference>
<reference evidence="2 3" key="1">
    <citation type="journal article" date="2013" name="Genome Announc.">
        <title>Draft Genome Sequence of Streptomyces gancidicus Strain BKS 13-15.</title>
        <authorList>
            <person name="Kumar S."/>
            <person name="Kaur N."/>
            <person name="Singh N.K."/>
            <person name="Raghava G.P."/>
            <person name="Mayilraj S."/>
        </authorList>
    </citation>
    <scope>NUCLEOTIDE SEQUENCE [LARGE SCALE GENOMIC DNA]</scope>
    <source>
        <strain evidence="2 3">BKS 13-15</strain>
    </source>
</reference>
<dbReference type="Proteomes" id="UP000011732">
    <property type="component" value="Unassembled WGS sequence"/>
</dbReference>
<evidence type="ECO:0000313" key="3">
    <source>
        <dbReference type="Proteomes" id="UP000011732"/>
    </source>
</evidence>
<dbReference type="PROSITE" id="PS50943">
    <property type="entry name" value="HTH_CROC1"/>
    <property type="match status" value="1"/>
</dbReference>
<dbReference type="CDD" id="cd00093">
    <property type="entry name" value="HTH_XRE"/>
    <property type="match status" value="1"/>
</dbReference>
<evidence type="ECO:0000313" key="2">
    <source>
        <dbReference type="EMBL" id="EMF30514.1"/>
    </source>
</evidence>
<keyword evidence="3" id="KW-1185">Reference proteome</keyword>
<dbReference type="SUPFAM" id="SSF47413">
    <property type="entry name" value="lambda repressor-like DNA-binding domains"/>
    <property type="match status" value="1"/>
</dbReference>
<feature type="domain" description="HTH cro/C1-type" evidence="1">
    <location>
        <begin position="146"/>
        <end position="189"/>
    </location>
</feature>
<evidence type="ECO:0000259" key="1">
    <source>
        <dbReference type="PROSITE" id="PS50943"/>
    </source>
</evidence>
<proteinExistence type="predicted"/>
<sequence length="303" mass="33955">MSEVIRDLQDDARVLLRQLSGDDPEECLRQAQRMRVRLDSLTAGLVGRARLRQVTWSRIGQALTISEDTARHRYTDDYVLRRLRQVSRLRALPASLSALSNGPSRHYSTSSPNDGTIPAEAEATGPAYNTLAPLLSMLARASEIPLQDLARRAQCSPSYLSRILSGQRVPSWAITERLAKTCDADPAIVRKSWETEQLRRRPPRSTVDDRRDIDSLAGVSDRAQAVRKLATALRTLHVRAGQPTPQQICVHSRWRLHAPQVTAILERDEPCDWPTLVLLLSILGGSPDYFRPLWQAATEHPPT</sequence>
<dbReference type="EMBL" id="AOHP01000022">
    <property type="protein sequence ID" value="EMF30514.1"/>
    <property type="molecule type" value="Genomic_DNA"/>
</dbReference>
<dbReference type="OrthoDB" id="3829505at2"/>
<name>M3C2H3_STREZ</name>